<organism evidence="2 3">
    <name type="scientific">Pseudonocardia hydrocarbonoxydans</name>
    <dbReference type="NCBI Taxonomy" id="76726"/>
    <lineage>
        <taxon>Bacteria</taxon>
        <taxon>Bacillati</taxon>
        <taxon>Actinomycetota</taxon>
        <taxon>Actinomycetes</taxon>
        <taxon>Pseudonocardiales</taxon>
        <taxon>Pseudonocardiaceae</taxon>
        <taxon>Pseudonocardia</taxon>
    </lineage>
</organism>
<proteinExistence type="predicted"/>
<dbReference type="Proteomes" id="UP000320338">
    <property type="component" value="Unassembled WGS sequence"/>
</dbReference>
<dbReference type="PANTHER" id="PTHR43566">
    <property type="entry name" value="CONSERVED PROTEIN"/>
    <property type="match status" value="1"/>
</dbReference>
<feature type="domain" description="DUF4143" evidence="1">
    <location>
        <begin position="2"/>
        <end position="157"/>
    </location>
</feature>
<dbReference type="PANTHER" id="PTHR43566:SF2">
    <property type="entry name" value="DUF4143 DOMAIN-CONTAINING PROTEIN"/>
    <property type="match status" value="1"/>
</dbReference>
<evidence type="ECO:0000313" key="3">
    <source>
        <dbReference type="Proteomes" id="UP000320338"/>
    </source>
</evidence>
<reference evidence="2 3" key="1">
    <citation type="submission" date="2019-06" db="EMBL/GenBank/DDBJ databases">
        <title>Whole genome shotgun sequence of Pseudonocardia hydrocarbonoxydans NBRC 14498.</title>
        <authorList>
            <person name="Hosoyama A."/>
            <person name="Uohara A."/>
            <person name="Ohji S."/>
            <person name="Ichikawa N."/>
        </authorList>
    </citation>
    <scope>NUCLEOTIDE SEQUENCE [LARGE SCALE GENOMIC DNA]</scope>
    <source>
        <strain evidence="2 3">NBRC 14498</strain>
    </source>
</reference>
<name>A0A4Y3WT59_9PSEU</name>
<accession>A0A4Y3WT59</accession>
<dbReference type="Pfam" id="PF13635">
    <property type="entry name" value="DUF4143"/>
    <property type="match status" value="1"/>
</dbReference>
<dbReference type="OrthoDB" id="128089at2"/>
<keyword evidence="3" id="KW-1185">Reference proteome</keyword>
<gene>
    <name evidence="2" type="ORF">PHY01_43480</name>
</gene>
<comment type="caution">
    <text evidence="2">The sequence shown here is derived from an EMBL/GenBank/DDBJ whole genome shotgun (WGS) entry which is preliminary data.</text>
</comment>
<evidence type="ECO:0000313" key="2">
    <source>
        <dbReference type="EMBL" id="GEC22065.1"/>
    </source>
</evidence>
<evidence type="ECO:0000259" key="1">
    <source>
        <dbReference type="Pfam" id="PF13635"/>
    </source>
</evidence>
<dbReference type="InterPro" id="IPR025420">
    <property type="entry name" value="DUF4143"/>
</dbReference>
<dbReference type="AlphaFoldDB" id="A0A4Y3WT59"/>
<dbReference type="EMBL" id="BJNG01000039">
    <property type="protein sequence ID" value="GEC22065.1"/>
    <property type="molecule type" value="Genomic_DNA"/>
</dbReference>
<sequence>MAEVRLENELRTVLRLLAARTSGELVVSGLAQEADLNRATTSTYVGLLQALYLVTSLPAWSTNHTTRAKRRSKSVLVDSGLAADLVGAGEADFAATADGRIADALFETFVITEVCKQAGWSERAVDLHHFRDRDGAEIDLIVADRRTGQFAGVEIKLTSTPTARHARTLATFRDVHPDRFTVGIVLHAGQRVLPLGDRLWAVPVGTLWRADPAP</sequence>
<dbReference type="RefSeq" id="WP_141281208.1">
    <property type="nucleotide sequence ID" value="NZ_BAAARZ010000013.1"/>
</dbReference>
<protein>
    <recommendedName>
        <fullName evidence="1">DUF4143 domain-containing protein</fullName>
    </recommendedName>
</protein>